<dbReference type="CDD" id="cd03023">
    <property type="entry name" value="DsbA_Com1_like"/>
    <property type="match status" value="1"/>
</dbReference>
<dbReference type="RefSeq" id="WP_104508253.1">
    <property type="nucleotide sequence ID" value="NZ_JACIGC010000004.1"/>
</dbReference>
<dbReference type="Proteomes" id="UP000239089">
    <property type="component" value="Unassembled WGS sequence"/>
</dbReference>
<dbReference type="SUPFAM" id="SSF52833">
    <property type="entry name" value="Thioredoxin-like"/>
    <property type="match status" value="1"/>
</dbReference>
<evidence type="ECO:0000256" key="7">
    <source>
        <dbReference type="SAM" id="SignalP"/>
    </source>
</evidence>
<dbReference type="PANTHER" id="PTHR13887">
    <property type="entry name" value="GLUTATHIONE S-TRANSFERASE KAPPA"/>
    <property type="match status" value="1"/>
</dbReference>
<evidence type="ECO:0000313" key="10">
    <source>
        <dbReference type="Proteomes" id="UP000239089"/>
    </source>
</evidence>
<proteinExistence type="inferred from homology"/>
<gene>
    <name evidence="9" type="ORF">CCR94_12840</name>
</gene>
<evidence type="ECO:0000313" key="9">
    <source>
        <dbReference type="EMBL" id="PPQ30207.1"/>
    </source>
</evidence>
<comment type="caution">
    <text evidence="9">The sequence shown here is derived from an EMBL/GenBank/DDBJ whole genome shotgun (WGS) entry which is preliminary data.</text>
</comment>
<evidence type="ECO:0000256" key="3">
    <source>
        <dbReference type="ARBA" id="ARBA00022729"/>
    </source>
</evidence>
<dbReference type="PANTHER" id="PTHR13887:SF14">
    <property type="entry name" value="DISULFIDE BOND FORMATION PROTEIN D"/>
    <property type="match status" value="1"/>
</dbReference>
<comment type="function">
    <text evidence="1">May be required for disulfide bond formation in some proteins.</text>
</comment>
<feature type="signal peptide" evidence="7">
    <location>
        <begin position="1"/>
        <end position="26"/>
    </location>
</feature>
<feature type="domain" description="Thioredoxin" evidence="8">
    <location>
        <begin position="13"/>
        <end position="201"/>
    </location>
</feature>
<sequence length="205" mass="21783">MMRRRLFIRLGGLGLALLAGASALHAQVDVKAILDDPDAPMAGDPKGDVTIVAFLDYNCPFCKKASPELEKLARGDGHIRLIYKDWPILSQASVHGAKLALAARYQGKYGAAHAALMGLTGKGRTEDDMTAAVAAAGIDMARLQADLDAHDAEISALLQRNRAQAEALGLEGTPVFLIGPYKIAQALDRDGFAKVVARVRAGARR</sequence>
<keyword evidence="6" id="KW-0676">Redox-active center</keyword>
<protein>
    <submittedName>
        <fullName evidence="9">Disulfide bond formation protein DsbA</fullName>
    </submittedName>
</protein>
<evidence type="ECO:0000259" key="8">
    <source>
        <dbReference type="PROSITE" id="PS51352"/>
    </source>
</evidence>
<keyword evidence="3 7" id="KW-0732">Signal</keyword>
<accession>A0A2S6N6J3</accession>
<dbReference type="OrthoDB" id="9780147at2"/>
<evidence type="ECO:0000256" key="1">
    <source>
        <dbReference type="ARBA" id="ARBA00003565"/>
    </source>
</evidence>
<comment type="similarity">
    <text evidence="2">Belongs to the thioredoxin family. DsbA subfamily.</text>
</comment>
<dbReference type="Pfam" id="PF13462">
    <property type="entry name" value="Thioredoxin_4"/>
    <property type="match status" value="1"/>
</dbReference>
<feature type="chain" id="PRO_5015486103" evidence="7">
    <location>
        <begin position="27"/>
        <end position="205"/>
    </location>
</feature>
<dbReference type="GO" id="GO:0016491">
    <property type="term" value="F:oxidoreductase activity"/>
    <property type="evidence" value="ECO:0007669"/>
    <property type="project" value="UniProtKB-KW"/>
</dbReference>
<dbReference type="InterPro" id="IPR013766">
    <property type="entry name" value="Thioredoxin_domain"/>
</dbReference>
<reference evidence="9 10" key="1">
    <citation type="journal article" date="2018" name="Arch. Microbiol.">
        <title>New insights into the metabolic potential of the phototrophic purple bacterium Rhodopila globiformis DSM 161(T) from its draft genome sequence and evidence for a vanadium-dependent nitrogenase.</title>
        <authorList>
            <person name="Imhoff J.F."/>
            <person name="Rahn T."/>
            <person name="Kunzel S."/>
            <person name="Neulinger S.C."/>
        </authorList>
    </citation>
    <scope>NUCLEOTIDE SEQUENCE [LARGE SCALE GENOMIC DNA]</scope>
    <source>
        <strain evidence="9 10">DSM 16996</strain>
    </source>
</reference>
<keyword evidence="4" id="KW-0560">Oxidoreductase</keyword>
<organism evidence="9 10">
    <name type="scientific">Rhodoblastus sphagnicola</name>
    <dbReference type="NCBI Taxonomy" id="333368"/>
    <lineage>
        <taxon>Bacteria</taxon>
        <taxon>Pseudomonadati</taxon>
        <taxon>Pseudomonadota</taxon>
        <taxon>Alphaproteobacteria</taxon>
        <taxon>Hyphomicrobiales</taxon>
        <taxon>Rhodoblastaceae</taxon>
        <taxon>Rhodoblastus</taxon>
    </lineage>
</organism>
<evidence type="ECO:0000256" key="5">
    <source>
        <dbReference type="ARBA" id="ARBA00023157"/>
    </source>
</evidence>
<evidence type="ECO:0000256" key="4">
    <source>
        <dbReference type="ARBA" id="ARBA00023002"/>
    </source>
</evidence>
<keyword evidence="5" id="KW-1015">Disulfide bond</keyword>
<dbReference type="AlphaFoldDB" id="A0A2S6N6J3"/>
<dbReference type="InterPro" id="IPR012336">
    <property type="entry name" value="Thioredoxin-like_fold"/>
</dbReference>
<evidence type="ECO:0000256" key="6">
    <source>
        <dbReference type="ARBA" id="ARBA00023284"/>
    </source>
</evidence>
<keyword evidence="10" id="KW-1185">Reference proteome</keyword>
<dbReference type="Gene3D" id="3.40.30.10">
    <property type="entry name" value="Glutaredoxin"/>
    <property type="match status" value="1"/>
</dbReference>
<name>A0A2S6N6J3_9HYPH</name>
<dbReference type="InterPro" id="IPR036249">
    <property type="entry name" value="Thioredoxin-like_sf"/>
</dbReference>
<dbReference type="EMBL" id="NHSJ01000082">
    <property type="protein sequence ID" value="PPQ30207.1"/>
    <property type="molecule type" value="Genomic_DNA"/>
</dbReference>
<dbReference type="PROSITE" id="PS51352">
    <property type="entry name" value="THIOREDOXIN_2"/>
    <property type="match status" value="1"/>
</dbReference>
<evidence type="ECO:0000256" key="2">
    <source>
        <dbReference type="ARBA" id="ARBA00005791"/>
    </source>
</evidence>